<reference evidence="3" key="1">
    <citation type="submission" date="2023-06" db="EMBL/GenBank/DDBJ databases">
        <title>Genome-scale phylogeny and comparative genomics of the fungal order Sordariales.</title>
        <authorList>
            <consortium name="Lawrence Berkeley National Laboratory"/>
            <person name="Hensen N."/>
            <person name="Bonometti L."/>
            <person name="Westerberg I."/>
            <person name="Brannstrom I.O."/>
            <person name="Guillou S."/>
            <person name="Cros-Aarteil S."/>
            <person name="Calhoun S."/>
            <person name="Haridas S."/>
            <person name="Kuo A."/>
            <person name="Mondo S."/>
            <person name="Pangilinan J."/>
            <person name="Riley R."/>
            <person name="Labutti K."/>
            <person name="Andreopoulos B."/>
            <person name="Lipzen A."/>
            <person name="Chen C."/>
            <person name="Yanf M."/>
            <person name="Daum C."/>
            <person name="Ng V."/>
            <person name="Clum A."/>
            <person name="Steindorff A."/>
            <person name="Ohm R."/>
            <person name="Martin F."/>
            <person name="Silar P."/>
            <person name="Natvig D."/>
            <person name="Lalanne C."/>
            <person name="Gautier V."/>
            <person name="Ament-Velasquez S.L."/>
            <person name="Kruys A."/>
            <person name="Hutchinson M.I."/>
            <person name="Powell A.J."/>
            <person name="Barry K."/>
            <person name="Miller A.N."/>
            <person name="Grigoriev I.V."/>
            <person name="Debuchy R."/>
            <person name="Gladieux P."/>
            <person name="Thoren M.H."/>
            <person name="Johannesson H."/>
        </authorList>
    </citation>
    <scope>NUCLEOTIDE SEQUENCE</scope>
    <source>
        <strain evidence="3">CBS 606.72</strain>
    </source>
</reference>
<gene>
    <name evidence="3" type="ORF">B0T14DRAFT_280495</name>
</gene>
<dbReference type="EMBL" id="JAULSU010000006">
    <property type="protein sequence ID" value="KAK0613477.1"/>
    <property type="molecule type" value="Genomic_DNA"/>
</dbReference>
<evidence type="ECO:0000256" key="2">
    <source>
        <dbReference type="SAM" id="SignalP"/>
    </source>
</evidence>
<accession>A0AA40BTX2</accession>
<protein>
    <submittedName>
        <fullName evidence="3">Uncharacterized protein</fullName>
    </submittedName>
</protein>
<name>A0AA40BTX2_9PEZI</name>
<comment type="caution">
    <text evidence="3">The sequence shown here is derived from an EMBL/GenBank/DDBJ whole genome shotgun (WGS) entry which is preliminary data.</text>
</comment>
<sequence>MWCVSCRLPLLGLGGRLAYHLSDGNSYRAIEKPIRRRGSKTAGRAPLSPMTTRSDHLRRPLGRGWSLAAQGGPKIVSHTAPSPLSCPRSYSHARVPGTLPVGTMQARPAMTNARPAPGLDGT</sequence>
<keyword evidence="4" id="KW-1185">Reference proteome</keyword>
<dbReference type="AlphaFoldDB" id="A0AA40BTX2"/>
<evidence type="ECO:0000313" key="3">
    <source>
        <dbReference type="EMBL" id="KAK0613477.1"/>
    </source>
</evidence>
<evidence type="ECO:0000313" key="4">
    <source>
        <dbReference type="Proteomes" id="UP001175000"/>
    </source>
</evidence>
<feature type="region of interest" description="Disordered" evidence="1">
    <location>
        <begin position="34"/>
        <end position="122"/>
    </location>
</feature>
<organism evidence="3 4">
    <name type="scientific">Immersiella caudata</name>
    <dbReference type="NCBI Taxonomy" id="314043"/>
    <lineage>
        <taxon>Eukaryota</taxon>
        <taxon>Fungi</taxon>
        <taxon>Dikarya</taxon>
        <taxon>Ascomycota</taxon>
        <taxon>Pezizomycotina</taxon>
        <taxon>Sordariomycetes</taxon>
        <taxon>Sordariomycetidae</taxon>
        <taxon>Sordariales</taxon>
        <taxon>Lasiosphaeriaceae</taxon>
        <taxon>Immersiella</taxon>
    </lineage>
</organism>
<feature type="signal peptide" evidence="2">
    <location>
        <begin position="1"/>
        <end position="18"/>
    </location>
</feature>
<evidence type="ECO:0000256" key="1">
    <source>
        <dbReference type="SAM" id="MobiDB-lite"/>
    </source>
</evidence>
<dbReference type="Proteomes" id="UP001175000">
    <property type="component" value="Unassembled WGS sequence"/>
</dbReference>
<proteinExistence type="predicted"/>
<keyword evidence="2" id="KW-0732">Signal</keyword>
<feature type="chain" id="PRO_5041441617" evidence="2">
    <location>
        <begin position="19"/>
        <end position="122"/>
    </location>
</feature>